<evidence type="ECO:0000313" key="2">
    <source>
        <dbReference type="Proteomes" id="UP000663881"/>
    </source>
</evidence>
<protein>
    <recommendedName>
        <fullName evidence="3">F-box domain-containing protein</fullName>
    </recommendedName>
</protein>
<proteinExistence type="predicted"/>
<dbReference type="AlphaFoldDB" id="A0A818IDH9"/>
<dbReference type="Gene3D" id="1.10.510.10">
    <property type="entry name" value="Transferase(Phosphotransferase) domain 1"/>
    <property type="match status" value="1"/>
</dbReference>
<dbReference type="Proteomes" id="UP000663881">
    <property type="component" value="Unassembled WGS sequence"/>
</dbReference>
<accession>A0A818IDH9</accession>
<sequence length="750" mass="88681">MDIHTHIEDFSNEIFFEIFDYLHALDIFTAFASLNKQIKSLLQSIQLHVIILNSHYDHEIEFLSTHLTFHAHQVISLQISDRIRNRSSIINLLFNRHHFINLQSCIFMLDNSSTKLQNIIKQIQNLNRLVSLFILQPHDTNINDIDKYDITQTILMNKSSSLRSVKLNYDYDYLSISTYTSITSNLVSLDLLISGSPDTVSVYSILSILRICHRLRYLHAIIKHEVLSENNNVNVLIQEPIIDENNLPISSQLISFDLSIFAICDIRTISYILRCMPNLIHFKLFHGLRAIVLSFIDDMVNGYTWQHMFQMYVPFLSKFDFFILIENKYTKLNLNIVINSFEYFVKKYPEWQMIIDRWSSHDTSSHEIVMLRTFGYQKYKRNVDITIPMINYESFETQSTNVSRNDHYLYYSDINYLKLHMETIKTQITPSVPLFQHIKYLVLYYYPKFYTSLPIDDPLTIRNLMKLNDNNVLKQYSTHLSHAVHLLNVNKLKFEPSRDVGQWKDIQFILQVCPNVIDLEMSPRDLIYSKFFDNQSLFPIFKQIKILKAVIDDSFIRSANFGSKLVQRFPSLTHIEVQLESFDDCIHVIDILLSHLKNLSYLKIHYVDISSTDHHFSRNYIIDKRRQTFGFNIINEHKIIIKHNIIEQCRNPNNNEYNISLKIHGYNINFVMYQNNEEIHIDSFVKLPWSTAAEEDHSYKTWLDGDHGYHPWPGINSTINDLLRRMLMHDPGRRATIKEILCDKWMHQVI</sequence>
<name>A0A818IDH9_9BILA</name>
<dbReference type="SUPFAM" id="SSF56112">
    <property type="entry name" value="Protein kinase-like (PK-like)"/>
    <property type="match status" value="1"/>
</dbReference>
<evidence type="ECO:0000313" key="1">
    <source>
        <dbReference type="EMBL" id="CAF3524594.1"/>
    </source>
</evidence>
<comment type="caution">
    <text evidence="1">The sequence shown here is derived from an EMBL/GenBank/DDBJ whole genome shotgun (WGS) entry which is preliminary data.</text>
</comment>
<dbReference type="InterPro" id="IPR011009">
    <property type="entry name" value="Kinase-like_dom_sf"/>
</dbReference>
<organism evidence="1 2">
    <name type="scientific">Adineta steineri</name>
    <dbReference type="NCBI Taxonomy" id="433720"/>
    <lineage>
        <taxon>Eukaryota</taxon>
        <taxon>Metazoa</taxon>
        <taxon>Spiralia</taxon>
        <taxon>Gnathifera</taxon>
        <taxon>Rotifera</taxon>
        <taxon>Eurotatoria</taxon>
        <taxon>Bdelloidea</taxon>
        <taxon>Adinetida</taxon>
        <taxon>Adinetidae</taxon>
        <taxon>Adineta</taxon>
    </lineage>
</organism>
<evidence type="ECO:0008006" key="3">
    <source>
        <dbReference type="Google" id="ProtNLM"/>
    </source>
</evidence>
<reference evidence="1" key="1">
    <citation type="submission" date="2021-02" db="EMBL/GenBank/DDBJ databases">
        <authorList>
            <person name="Nowell W R."/>
        </authorList>
    </citation>
    <scope>NUCLEOTIDE SEQUENCE</scope>
</reference>
<gene>
    <name evidence="1" type="ORF">OKA104_LOCUS2786</name>
</gene>
<dbReference type="EMBL" id="CAJOAY010000077">
    <property type="protein sequence ID" value="CAF3524594.1"/>
    <property type="molecule type" value="Genomic_DNA"/>
</dbReference>